<evidence type="ECO:0000256" key="11">
    <source>
        <dbReference type="ARBA" id="ARBA00023180"/>
    </source>
</evidence>
<feature type="non-terminal residue" evidence="15">
    <location>
        <position position="1"/>
    </location>
</feature>
<comment type="similarity">
    <text evidence="3 12">Belongs to the glycosyltransferase 10 family.</text>
</comment>
<evidence type="ECO:0000256" key="5">
    <source>
        <dbReference type="ARBA" id="ARBA00022679"/>
    </source>
</evidence>
<evidence type="ECO:0000256" key="8">
    <source>
        <dbReference type="ARBA" id="ARBA00022989"/>
    </source>
</evidence>
<evidence type="ECO:0000256" key="10">
    <source>
        <dbReference type="ARBA" id="ARBA00023136"/>
    </source>
</evidence>
<dbReference type="Pfam" id="PF00852">
    <property type="entry name" value="Glyco_transf_10"/>
    <property type="match status" value="1"/>
</dbReference>
<dbReference type="InterPro" id="IPR038577">
    <property type="entry name" value="GT10-like_C_sf"/>
</dbReference>
<keyword evidence="4 12" id="KW-0328">Glycosyltransferase</keyword>
<feature type="transmembrane region" description="Helical" evidence="12">
    <location>
        <begin position="15"/>
        <end position="32"/>
    </location>
</feature>
<keyword evidence="8 12" id="KW-1133">Transmembrane helix</keyword>
<keyword evidence="7" id="KW-0735">Signal-anchor</keyword>
<keyword evidence="10 12" id="KW-0472">Membrane</keyword>
<organism evidence="15 16">
    <name type="scientific">Pristionchus fissidentatus</name>
    <dbReference type="NCBI Taxonomy" id="1538716"/>
    <lineage>
        <taxon>Eukaryota</taxon>
        <taxon>Metazoa</taxon>
        <taxon>Ecdysozoa</taxon>
        <taxon>Nematoda</taxon>
        <taxon>Chromadorea</taxon>
        <taxon>Rhabditida</taxon>
        <taxon>Rhabditina</taxon>
        <taxon>Diplogasteromorpha</taxon>
        <taxon>Diplogasteroidea</taxon>
        <taxon>Neodiplogasteridae</taxon>
        <taxon>Pristionchus</taxon>
    </lineage>
</organism>
<keyword evidence="5 12" id="KW-0808">Transferase</keyword>
<dbReference type="EMBL" id="BTSY01000006">
    <property type="protein sequence ID" value="GMT33989.1"/>
    <property type="molecule type" value="Genomic_DNA"/>
</dbReference>
<evidence type="ECO:0000256" key="3">
    <source>
        <dbReference type="ARBA" id="ARBA00008919"/>
    </source>
</evidence>
<comment type="caution">
    <text evidence="15">The sequence shown here is derived from an EMBL/GenBank/DDBJ whole genome shotgun (WGS) entry which is preliminary data.</text>
</comment>
<dbReference type="PANTHER" id="PTHR48438:SF1">
    <property type="entry name" value="ALPHA-(1,3)-FUCOSYLTRANSFERASE C-RELATED"/>
    <property type="match status" value="1"/>
</dbReference>
<comment type="subcellular location">
    <subcellularLocation>
        <location evidence="1 12">Golgi apparatus</location>
        <location evidence="1 12">Golgi stack membrane</location>
        <topology evidence="1 12">Single-pass type II membrane protein</topology>
    </subcellularLocation>
</comment>
<sequence length="334" mass="38863">GSVSSTLTIHYMKRIFAIIAIVSYITFLIYSVQTSSKIQTNRTEHNENFPWITHPLSTIRNFNSTSKSVTSSVERIPSILAWNNFFLQPLHQLLQERLRDENCSKQCNFIQRSQMKAETSYDAIIFHSRNIDMRDLPKSRNPKQLYLVYTNEAPGHRNEHVLNQFPPFYFNGTIGYSSLNNYVFDYDIRTNISMKNDTIKAKIHNVMAVISNCATPSGRESLLKILKSQMNMTMNGECYGKRIDEEKLQVMIKSHRFIIAMENSGCLEYVSEKAFRYKSLIVPIVLSRRLVGNVLPSDAFIAIDDFANITQFQDHIKMLERNDFEYKKYFAWIN</sequence>
<dbReference type="EC" id="2.4.1.-" evidence="12"/>
<evidence type="ECO:0000256" key="7">
    <source>
        <dbReference type="ARBA" id="ARBA00022968"/>
    </source>
</evidence>
<reference evidence="15" key="1">
    <citation type="submission" date="2023-10" db="EMBL/GenBank/DDBJ databases">
        <title>Genome assembly of Pristionchus species.</title>
        <authorList>
            <person name="Yoshida K."/>
            <person name="Sommer R.J."/>
        </authorList>
    </citation>
    <scope>NUCLEOTIDE SEQUENCE</scope>
    <source>
        <strain evidence="15">RS5133</strain>
    </source>
</reference>
<evidence type="ECO:0000256" key="12">
    <source>
        <dbReference type="RuleBase" id="RU003832"/>
    </source>
</evidence>
<dbReference type="InterPro" id="IPR031481">
    <property type="entry name" value="Glyco_tran_10_N"/>
</dbReference>
<dbReference type="PANTHER" id="PTHR48438">
    <property type="entry name" value="ALPHA-(1,3)-FUCOSYLTRANSFERASE C-RELATED"/>
    <property type="match status" value="1"/>
</dbReference>
<dbReference type="GO" id="GO:0008417">
    <property type="term" value="F:fucosyltransferase activity"/>
    <property type="evidence" value="ECO:0007669"/>
    <property type="project" value="InterPro"/>
</dbReference>
<dbReference type="AlphaFoldDB" id="A0AAV5WTH7"/>
<protein>
    <recommendedName>
        <fullName evidence="12">Fucosyltransferase</fullName>
        <ecNumber evidence="12">2.4.1.-</ecNumber>
    </recommendedName>
</protein>
<feature type="domain" description="Fucosyltransferase C-terminal" evidence="13">
    <location>
        <begin position="200"/>
        <end position="332"/>
    </location>
</feature>
<evidence type="ECO:0000313" key="16">
    <source>
        <dbReference type="Proteomes" id="UP001432322"/>
    </source>
</evidence>
<gene>
    <name evidence="15" type="ORF">PFISCL1PPCAC_25286</name>
</gene>
<dbReference type="InterPro" id="IPR001503">
    <property type="entry name" value="Glyco_trans_10"/>
</dbReference>
<dbReference type="InterPro" id="IPR055270">
    <property type="entry name" value="Glyco_tran_10_C"/>
</dbReference>
<evidence type="ECO:0000256" key="2">
    <source>
        <dbReference type="ARBA" id="ARBA00004922"/>
    </source>
</evidence>
<evidence type="ECO:0000259" key="13">
    <source>
        <dbReference type="Pfam" id="PF00852"/>
    </source>
</evidence>
<keyword evidence="16" id="KW-1185">Reference proteome</keyword>
<name>A0AAV5WTH7_9BILA</name>
<evidence type="ECO:0000256" key="1">
    <source>
        <dbReference type="ARBA" id="ARBA00004447"/>
    </source>
</evidence>
<dbReference type="Proteomes" id="UP001432322">
    <property type="component" value="Unassembled WGS sequence"/>
</dbReference>
<keyword evidence="11" id="KW-0325">Glycoprotein</keyword>
<dbReference type="Pfam" id="PF17039">
    <property type="entry name" value="Glyco_tran_10_N"/>
    <property type="match status" value="1"/>
</dbReference>
<proteinExistence type="inferred from homology"/>
<evidence type="ECO:0000256" key="6">
    <source>
        <dbReference type="ARBA" id="ARBA00022692"/>
    </source>
</evidence>
<dbReference type="GO" id="GO:0032580">
    <property type="term" value="C:Golgi cisterna membrane"/>
    <property type="evidence" value="ECO:0007669"/>
    <property type="project" value="UniProtKB-SubCell"/>
</dbReference>
<accession>A0AAV5WTH7</accession>
<feature type="domain" description="Fucosyltransferase N-terminal" evidence="14">
    <location>
        <begin position="77"/>
        <end position="182"/>
    </location>
</feature>
<keyword evidence="9 12" id="KW-0333">Golgi apparatus</keyword>
<comment type="pathway">
    <text evidence="2">Protein modification; protein glycosylation.</text>
</comment>
<evidence type="ECO:0000313" key="15">
    <source>
        <dbReference type="EMBL" id="GMT33989.1"/>
    </source>
</evidence>
<feature type="non-terminal residue" evidence="15">
    <location>
        <position position="334"/>
    </location>
</feature>
<keyword evidence="6 12" id="KW-0812">Transmembrane</keyword>
<dbReference type="SUPFAM" id="SSF53756">
    <property type="entry name" value="UDP-Glycosyltransferase/glycogen phosphorylase"/>
    <property type="match status" value="1"/>
</dbReference>
<evidence type="ECO:0000259" key="14">
    <source>
        <dbReference type="Pfam" id="PF17039"/>
    </source>
</evidence>
<dbReference type="Gene3D" id="3.40.50.11660">
    <property type="entry name" value="Glycosyl transferase family 10, C-terminal domain"/>
    <property type="match status" value="1"/>
</dbReference>
<evidence type="ECO:0000256" key="9">
    <source>
        <dbReference type="ARBA" id="ARBA00023034"/>
    </source>
</evidence>
<evidence type="ECO:0000256" key="4">
    <source>
        <dbReference type="ARBA" id="ARBA00022676"/>
    </source>
</evidence>